<proteinExistence type="predicted"/>
<reference evidence="1" key="1">
    <citation type="submission" date="2023-03" db="EMBL/GenBank/DDBJ databases">
        <title>Massive genome expansion in bonnet fungi (Mycena s.s.) driven by repeated elements and novel gene families across ecological guilds.</title>
        <authorList>
            <consortium name="Lawrence Berkeley National Laboratory"/>
            <person name="Harder C.B."/>
            <person name="Miyauchi S."/>
            <person name="Viragh M."/>
            <person name="Kuo A."/>
            <person name="Thoen E."/>
            <person name="Andreopoulos B."/>
            <person name="Lu D."/>
            <person name="Skrede I."/>
            <person name="Drula E."/>
            <person name="Henrissat B."/>
            <person name="Morin E."/>
            <person name="Kohler A."/>
            <person name="Barry K."/>
            <person name="LaButti K."/>
            <person name="Morin E."/>
            <person name="Salamov A."/>
            <person name="Lipzen A."/>
            <person name="Mereny Z."/>
            <person name="Hegedus B."/>
            <person name="Baldrian P."/>
            <person name="Stursova M."/>
            <person name="Weitz H."/>
            <person name="Taylor A."/>
            <person name="Grigoriev I.V."/>
            <person name="Nagy L.G."/>
            <person name="Martin F."/>
            <person name="Kauserud H."/>
        </authorList>
    </citation>
    <scope>NUCLEOTIDE SEQUENCE</scope>
    <source>
        <strain evidence="1">9144</strain>
    </source>
</reference>
<comment type="caution">
    <text evidence="1">The sequence shown here is derived from an EMBL/GenBank/DDBJ whole genome shotgun (WGS) entry which is preliminary data.</text>
</comment>
<sequence>MSIFKNMADIFAKPPHLTASFAARPLYSAARRAGSRVRVSDHGDLINPAAPVHRGDGAGLRSGCHVRLLQNISSPRGMQSVHAGDRLSRSGLEQLVLDFGLTKQAELRRLGSSIVEPTSVYESIRHQMLWRQVNIAGECGGIAVEGDEAGPVPLKGEDGAMALAGPLGHRRPTLEGTTGRALYEKNPSTRLAFARLSGVSPNMNEWPGKCIEEA</sequence>
<evidence type="ECO:0000313" key="2">
    <source>
        <dbReference type="Proteomes" id="UP001219525"/>
    </source>
</evidence>
<name>A0AAD6YF12_9AGAR</name>
<accession>A0AAD6YF12</accession>
<gene>
    <name evidence="1" type="ORF">GGX14DRAFT_397220</name>
</gene>
<keyword evidence="2" id="KW-1185">Reference proteome</keyword>
<dbReference type="Proteomes" id="UP001219525">
    <property type="component" value="Unassembled WGS sequence"/>
</dbReference>
<dbReference type="EMBL" id="JARJCW010000040">
    <property type="protein sequence ID" value="KAJ7206416.1"/>
    <property type="molecule type" value="Genomic_DNA"/>
</dbReference>
<dbReference type="AlphaFoldDB" id="A0AAD6YF12"/>
<protein>
    <submittedName>
        <fullName evidence="1">Uncharacterized protein</fullName>
    </submittedName>
</protein>
<evidence type="ECO:0000313" key="1">
    <source>
        <dbReference type="EMBL" id="KAJ7206416.1"/>
    </source>
</evidence>
<organism evidence="1 2">
    <name type="scientific">Mycena pura</name>
    <dbReference type="NCBI Taxonomy" id="153505"/>
    <lineage>
        <taxon>Eukaryota</taxon>
        <taxon>Fungi</taxon>
        <taxon>Dikarya</taxon>
        <taxon>Basidiomycota</taxon>
        <taxon>Agaricomycotina</taxon>
        <taxon>Agaricomycetes</taxon>
        <taxon>Agaricomycetidae</taxon>
        <taxon>Agaricales</taxon>
        <taxon>Marasmiineae</taxon>
        <taxon>Mycenaceae</taxon>
        <taxon>Mycena</taxon>
    </lineage>
</organism>